<dbReference type="RefSeq" id="WP_036647297.1">
    <property type="nucleotide sequence ID" value="NZ_JQCR01000001.1"/>
</dbReference>
<protein>
    <submittedName>
        <fullName evidence="1">Uncharacterized protein</fullName>
    </submittedName>
</protein>
<dbReference type="EMBL" id="JQCR01000001">
    <property type="protein sequence ID" value="KGE20689.1"/>
    <property type="molecule type" value="Genomic_DNA"/>
</dbReference>
<dbReference type="Proteomes" id="UP000029734">
    <property type="component" value="Unassembled WGS sequence"/>
</dbReference>
<dbReference type="OrthoDB" id="2474791at2"/>
<dbReference type="STRING" id="268407.PWYN_00410"/>
<reference evidence="1 2" key="2">
    <citation type="submission" date="2014-10" db="EMBL/GenBank/DDBJ databases">
        <title>Comparative genomics of the Paenibacillus odorifer group.</title>
        <authorList>
            <person name="Tsai Y.-C."/>
            <person name="Martin N."/>
            <person name="Korlach J."/>
            <person name="Wiedmann M."/>
        </authorList>
    </citation>
    <scope>NUCLEOTIDE SEQUENCE [LARGE SCALE GENOMIC DNA]</scope>
    <source>
        <strain evidence="1 2">DSM 18334</strain>
    </source>
</reference>
<dbReference type="eggNOG" id="ENOG5032WEA">
    <property type="taxonomic scope" value="Bacteria"/>
</dbReference>
<proteinExistence type="predicted"/>
<gene>
    <name evidence="1" type="ORF">PWYN_00410</name>
</gene>
<keyword evidence="2" id="KW-1185">Reference proteome</keyword>
<name>A0A098MDP5_9BACL</name>
<organism evidence="1 2">
    <name type="scientific">Paenibacillus wynnii</name>
    <dbReference type="NCBI Taxonomy" id="268407"/>
    <lineage>
        <taxon>Bacteria</taxon>
        <taxon>Bacillati</taxon>
        <taxon>Bacillota</taxon>
        <taxon>Bacilli</taxon>
        <taxon>Bacillales</taxon>
        <taxon>Paenibacillaceae</taxon>
        <taxon>Paenibacillus</taxon>
    </lineage>
</organism>
<reference evidence="1 2" key="1">
    <citation type="submission" date="2014-08" db="EMBL/GenBank/DDBJ databases">
        <authorList>
            <person name="den Bakker H.C."/>
        </authorList>
    </citation>
    <scope>NUCLEOTIDE SEQUENCE [LARGE SCALE GENOMIC DNA]</scope>
    <source>
        <strain evidence="1 2">DSM 18334</strain>
    </source>
</reference>
<sequence length="126" mass="14027">MQIGRKIYFDKGTGVVIQITSERAGSIVEFTEDQDFEMYARLAERVKETVDVIALEYGDYAQDFIEGRLTGVNPTTKELLFSYPDPQAPGEVTPPQPALSVEVAALKERQEASEAAILMLMDFGMM</sequence>
<accession>A0A098MDP5</accession>
<comment type="caution">
    <text evidence="1">The sequence shown here is derived from an EMBL/GenBank/DDBJ whole genome shotgun (WGS) entry which is preliminary data.</text>
</comment>
<evidence type="ECO:0000313" key="2">
    <source>
        <dbReference type="Proteomes" id="UP000029734"/>
    </source>
</evidence>
<dbReference type="AlphaFoldDB" id="A0A098MDP5"/>
<evidence type="ECO:0000313" key="1">
    <source>
        <dbReference type="EMBL" id="KGE20689.1"/>
    </source>
</evidence>